<keyword evidence="4" id="KW-0808">Transferase</keyword>
<keyword evidence="14" id="KW-1185">Reference proteome</keyword>
<evidence type="ECO:0000256" key="1">
    <source>
        <dbReference type="ARBA" id="ARBA00004752"/>
    </source>
</evidence>
<evidence type="ECO:0000256" key="9">
    <source>
        <dbReference type="PROSITE-ProRule" id="PRU01373"/>
    </source>
</evidence>
<dbReference type="PROSITE" id="PS52029">
    <property type="entry name" value="LD_TPASE"/>
    <property type="match status" value="1"/>
</dbReference>
<evidence type="ECO:0000256" key="5">
    <source>
        <dbReference type="ARBA" id="ARBA00022801"/>
    </source>
</evidence>
<dbReference type="AlphaFoldDB" id="A0A4R3LYJ7"/>
<gene>
    <name evidence="13" type="ORF">EDC22_11728</name>
</gene>
<feature type="region of interest" description="Disordered" evidence="10">
    <location>
        <begin position="98"/>
        <end position="118"/>
    </location>
</feature>
<dbReference type="GO" id="GO:0016757">
    <property type="term" value="F:glycosyltransferase activity"/>
    <property type="evidence" value="ECO:0007669"/>
    <property type="project" value="UniProtKB-KW"/>
</dbReference>
<dbReference type="UniPathway" id="UPA00219"/>
<evidence type="ECO:0000313" key="14">
    <source>
        <dbReference type="Proteomes" id="UP000295678"/>
    </source>
</evidence>
<dbReference type="InterPro" id="IPR005490">
    <property type="entry name" value="LD_TPept_cat_dom"/>
</dbReference>
<dbReference type="EMBL" id="SMAK01000017">
    <property type="protein sequence ID" value="TCT03835.1"/>
    <property type="molecule type" value="Genomic_DNA"/>
</dbReference>
<dbReference type="FunFam" id="2.40.440.10:FF:000002">
    <property type="entry name" value="L,D-transpeptidase ErfK/SrfK"/>
    <property type="match status" value="1"/>
</dbReference>
<name>A0A4R3LYJ7_9HYPH</name>
<feature type="compositionally biased region" description="Polar residues" evidence="10">
    <location>
        <begin position="104"/>
        <end position="116"/>
    </location>
</feature>
<dbReference type="Pfam" id="PF03734">
    <property type="entry name" value="YkuD"/>
    <property type="match status" value="1"/>
</dbReference>
<keyword evidence="3" id="KW-0328">Glycosyltransferase</keyword>
<feature type="signal peptide" evidence="11">
    <location>
        <begin position="1"/>
        <end position="21"/>
    </location>
</feature>
<protein>
    <submittedName>
        <fullName evidence="13">L,D-transpeptidase-like protein</fullName>
    </submittedName>
</protein>
<evidence type="ECO:0000259" key="12">
    <source>
        <dbReference type="PROSITE" id="PS52029"/>
    </source>
</evidence>
<dbReference type="Gene3D" id="2.40.440.10">
    <property type="entry name" value="L,D-transpeptidase catalytic domain-like"/>
    <property type="match status" value="1"/>
</dbReference>
<dbReference type="Proteomes" id="UP000295678">
    <property type="component" value="Unassembled WGS sequence"/>
</dbReference>
<dbReference type="GO" id="GO:0071555">
    <property type="term" value="P:cell wall organization"/>
    <property type="evidence" value="ECO:0007669"/>
    <property type="project" value="UniProtKB-UniRule"/>
</dbReference>
<organism evidence="13 14">
    <name type="scientific">Tepidamorphus gemmatus</name>
    <dbReference type="NCBI Taxonomy" id="747076"/>
    <lineage>
        <taxon>Bacteria</taxon>
        <taxon>Pseudomonadati</taxon>
        <taxon>Pseudomonadota</taxon>
        <taxon>Alphaproteobacteria</taxon>
        <taxon>Hyphomicrobiales</taxon>
        <taxon>Tepidamorphaceae</taxon>
        <taxon>Tepidamorphus</taxon>
    </lineage>
</organism>
<dbReference type="PANTHER" id="PTHR30582:SF24">
    <property type="entry name" value="L,D-TRANSPEPTIDASE ERFK_SRFK-RELATED"/>
    <property type="match status" value="1"/>
</dbReference>
<dbReference type="GO" id="GO:0071972">
    <property type="term" value="F:peptidoglycan L,D-transpeptidase activity"/>
    <property type="evidence" value="ECO:0007669"/>
    <property type="project" value="TreeGrafter"/>
</dbReference>
<dbReference type="GO" id="GO:0018104">
    <property type="term" value="P:peptidoglycan-protein cross-linking"/>
    <property type="evidence" value="ECO:0007669"/>
    <property type="project" value="TreeGrafter"/>
</dbReference>
<sequence length="290" mass="31321">MRSLVLVAALAVGATSSPAGAFQQDRPIDSAAPHAMGYQSQNANMPFPALMNALFGAPPQARAQGQVQPQTPPQQRQQVYAEPSRQLQPVPGFVMPGTAGRPSYANQQPGLSTASRAGTPGAANVAALQPPPRTAVASQARQFNPAFERRQVAYNGPEKPGTIIINTNERFLYLIQDDGTALRYGVGVGRPGFEWRGTHKVTRKAEWPDWTPPPEMRKRQPGLPAHMKGGPNNPLGARALYLGSTLYRIHGSNEPWSIGQAVSSGCIRMRNEDVIDLYERVKIGTTVKVI</sequence>
<feature type="active site" description="Nucleophile" evidence="9">
    <location>
        <position position="266"/>
    </location>
</feature>
<evidence type="ECO:0000256" key="7">
    <source>
        <dbReference type="ARBA" id="ARBA00022984"/>
    </source>
</evidence>
<dbReference type="InterPro" id="IPR038063">
    <property type="entry name" value="Transpep_catalytic_dom"/>
</dbReference>
<feature type="chain" id="PRO_5020903699" evidence="11">
    <location>
        <begin position="22"/>
        <end position="290"/>
    </location>
</feature>
<dbReference type="SUPFAM" id="SSF141523">
    <property type="entry name" value="L,D-transpeptidase catalytic domain-like"/>
    <property type="match status" value="1"/>
</dbReference>
<dbReference type="InterPro" id="IPR050979">
    <property type="entry name" value="LD-transpeptidase"/>
</dbReference>
<feature type="domain" description="L,D-TPase catalytic" evidence="12">
    <location>
        <begin position="161"/>
        <end position="290"/>
    </location>
</feature>
<feature type="active site" description="Proton donor/acceptor" evidence="9">
    <location>
        <position position="250"/>
    </location>
</feature>
<evidence type="ECO:0000256" key="11">
    <source>
        <dbReference type="SAM" id="SignalP"/>
    </source>
</evidence>
<keyword evidence="8 9" id="KW-0961">Cell wall biogenesis/degradation</keyword>
<evidence type="ECO:0000256" key="10">
    <source>
        <dbReference type="SAM" id="MobiDB-lite"/>
    </source>
</evidence>
<reference evidence="13 14" key="1">
    <citation type="submission" date="2019-03" db="EMBL/GenBank/DDBJ databases">
        <title>Genomic Encyclopedia of Type Strains, Phase IV (KMG-IV): sequencing the most valuable type-strain genomes for metagenomic binning, comparative biology and taxonomic classification.</title>
        <authorList>
            <person name="Goeker M."/>
        </authorList>
    </citation>
    <scope>NUCLEOTIDE SEQUENCE [LARGE SCALE GENOMIC DNA]</scope>
    <source>
        <strain evidence="13 14">DSM 19345</strain>
    </source>
</reference>
<accession>A0A4R3LYJ7</accession>
<dbReference type="CDD" id="cd16913">
    <property type="entry name" value="YkuD_like"/>
    <property type="match status" value="1"/>
</dbReference>
<dbReference type="OrthoDB" id="9787225at2"/>
<evidence type="ECO:0000256" key="8">
    <source>
        <dbReference type="ARBA" id="ARBA00023316"/>
    </source>
</evidence>
<evidence type="ECO:0000256" key="2">
    <source>
        <dbReference type="ARBA" id="ARBA00005992"/>
    </source>
</evidence>
<keyword evidence="11" id="KW-0732">Signal</keyword>
<comment type="caution">
    <text evidence="13">The sequence shown here is derived from an EMBL/GenBank/DDBJ whole genome shotgun (WGS) entry which is preliminary data.</text>
</comment>
<keyword evidence="7 9" id="KW-0573">Peptidoglycan synthesis</keyword>
<keyword evidence="6 9" id="KW-0133">Cell shape</keyword>
<dbReference type="GO" id="GO:0008360">
    <property type="term" value="P:regulation of cell shape"/>
    <property type="evidence" value="ECO:0007669"/>
    <property type="project" value="UniProtKB-UniRule"/>
</dbReference>
<evidence type="ECO:0000313" key="13">
    <source>
        <dbReference type="EMBL" id="TCT03835.1"/>
    </source>
</evidence>
<dbReference type="RefSeq" id="WP_132807910.1">
    <property type="nucleotide sequence ID" value="NZ_SMAK01000017.1"/>
</dbReference>
<comment type="pathway">
    <text evidence="1 9">Cell wall biogenesis; peptidoglycan biosynthesis.</text>
</comment>
<comment type="similarity">
    <text evidence="2">Belongs to the YkuD family.</text>
</comment>
<evidence type="ECO:0000256" key="6">
    <source>
        <dbReference type="ARBA" id="ARBA00022960"/>
    </source>
</evidence>
<evidence type="ECO:0000256" key="3">
    <source>
        <dbReference type="ARBA" id="ARBA00022676"/>
    </source>
</evidence>
<evidence type="ECO:0000256" key="4">
    <source>
        <dbReference type="ARBA" id="ARBA00022679"/>
    </source>
</evidence>
<proteinExistence type="inferred from homology"/>
<keyword evidence="5" id="KW-0378">Hydrolase</keyword>
<dbReference type="GO" id="GO:0005576">
    <property type="term" value="C:extracellular region"/>
    <property type="evidence" value="ECO:0007669"/>
    <property type="project" value="TreeGrafter"/>
</dbReference>
<dbReference type="PANTHER" id="PTHR30582">
    <property type="entry name" value="L,D-TRANSPEPTIDASE"/>
    <property type="match status" value="1"/>
</dbReference>